<reference evidence="9 10" key="1">
    <citation type="submission" date="2016-11" db="EMBL/GenBank/DDBJ databases">
        <title>The macronuclear genome of Stentor coeruleus: a giant cell with tiny introns.</title>
        <authorList>
            <person name="Slabodnick M."/>
            <person name="Ruby J.G."/>
            <person name="Reiff S.B."/>
            <person name="Swart E.C."/>
            <person name="Gosai S."/>
            <person name="Prabakaran S."/>
            <person name="Witkowska E."/>
            <person name="Larue G.E."/>
            <person name="Fisher S."/>
            <person name="Freeman R.M."/>
            <person name="Gunawardena J."/>
            <person name="Chu W."/>
            <person name="Stover N.A."/>
            <person name="Gregory B.D."/>
            <person name="Nowacki M."/>
            <person name="Derisi J."/>
            <person name="Roy S.W."/>
            <person name="Marshall W.F."/>
            <person name="Sood P."/>
        </authorList>
    </citation>
    <scope>NUCLEOTIDE SEQUENCE [LARGE SCALE GENOMIC DNA]</scope>
    <source>
        <strain evidence="9">WM001</strain>
    </source>
</reference>
<feature type="transmembrane region" description="Helical" evidence="7">
    <location>
        <begin position="141"/>
        <end position="166"/>
    </location>
</feature>
<evidence type="ECO:0000256" key="6">
    <source>
        <dbReference type="ARBA" id="ARBA00023315"/>
    </source>
</evidence>
<gene>
    <name evidence="9" type="ORF">SteCoe_34645</name>
</gene>
<feature type="transmembrane region" description="Helical" evidence="7">
    <location>
        <begin position="57"/>
        <end position="81"/>
    </location>
</feature>
<dbReference type="GO" id="GO:0019706">
    <property type="term" value="F:protein-cysteine S-palmitoyltransferase activity"/>
    <property type="evidence" value="ECO:0007669"/>
    <property type="project" value="UniProtKB-EC"/>
</dbReference>
<feature type="transmembrane region" description="Helical" evidence="7">
    <location>
        <begin position="21"/>
        <end position="45"/>
    </location>
</feature>
<dbReference type="EMBL" id="MPUH01001399">
    <property type="protein sequence ID" value="OMJ68027.1"/>
    <property type="molecule type" value="Genomic_DNA"/>
</dbReference>
<evidence type="ECO:0000313" key="9">
    <source>
        <dbReference type="EMBL" id="OMJ68027.1"/>
    </source>
</evidence>
<evidence type="ECO:0000256" key="3">
    <source>
        <dbReference type="ARBA" id="ARBA00022692"/>
    </source>
</evidence>
<dbReference type="OrthoDB" id="298128at2759"/>
<evidence type="ECO:0000313" key="10">
    <source>
        <dbReference type="Proteomes" id="UP000187209"/>
    </source>
</evidence>
<dbReference type="GO" id="GO:0016020">
    <property type="term" value="C:membrane"/>
    <property type="evidence" value="ECO:0007669"/>
    <property type="project" value="UniProtKB-SubCell"/>
</dbReference>
<proteinExistence type="inferred from homology"/>
<evidence type="ECO:0000256" key="2">
    <source>
        <dbReference type="ARBA" id="ARBA00022679"/>
    </source>
</evidence>
<dbReference type="InterPro" id="IPR001594">
    <property type="entry name" value="Palmitoyltrfase_DHHC"/>
</dbReference>
<keyword evidence="5 7" id="KW-0472">Membrane</keyword>
<keyword evidence="2 7" id="KW-0808">Transferase</keyword>
<feature type="domain" description="Palmitoyltransferase DHHC" evidence="8">
    <location>
        <begin position="97"/>
        <end position="207"/>
    </location>
</feature>
<dbReference type="AlphaFoldDB" id="A0A1R2AU28"/>
<comment type="domain">
    <text evidence="7">The DHHC domain is required for palmitoyltransferase activity.</text>
</comment>
<comment type="similarity">
    <text evidence="7">Belongs to the DHHC palmitoyltransferase family.</text>
</comment>
<dbReference type="Pfam" id="PF01529">
    <property type="entry name" value="DHHC"/>
    <property type="match status" value="1"/>
</dbReference>
<organism evidence="9 10">
    <name type="scientific">Stentor coeruleus</name>
    <dbReference type="NCBI Taxonomy" id="5963"/>
    <lineage>
        <taxon>Eukaryota</taxon>
        <taxon>Sar</taxon>
        <taxon>Alveolata</taxon>
        <taxon>Ciliophora</taxon>
        <taxon>Postciliodesmatophora</taxon>
        <taxon>Heterotrichea</taxon>
        <taxon>Heterotrichida</taxon>
        <taxon>Stentoridae</taxon>
        <taxon>Stentor</taxon>
    </lineage>
</organism>
<evidence type="ECO:0000259" key="8">
    <source>
        <dbReference type="Pfam" id="PF01529"/>
    </source>
</evidence>
<accession>A0A1R2AU28</accession>
<comment type="catalytic activity">
    <reaction evidence="7">
        <text>L-cysteinyl-[protein] + hexadecanoyl-CoA = S-hexadecanoyl-L-cysteinyl-[protein] + CoA</text>
        <dbReference type="Rhea" id="RHEA:36683"/>
        <dbReference type="Rhea" id="RHEA-COMP:10131"/>
        <dbReference type="Rhea" id="RHEA-COMP:11032"/>
        <dbReference type="ChEBI" id="CHEBI:29950"/>
        <dbReference type="ChEBI" id="CHEBI:57287"/>
        <dbReference type="ChEBI" id="CHEBI:57379"/>
        <dbReference type="ChEBI" id="CHEBI:74151"/>
        <dbReference type="EC" id="2.3.1.225"/>
    </reaction>
</comment>
<dbReference type="Proteomes" id="UP000187209">
    <property type="component" value="Unassembled WGS sequence"/>
</dbReference>
<dbReference type="PANTHER" id="PTHR12246">
    <property type="entry name" value="PALMITOYLTRANSFERASE ZDHHC16"/>
    <property type="match status" value="1"/>
</dbReference>
<keyword evidence="10" id="KW-1185">Reference proteome</keyword>
<evidence type="ECO:0000256" key="7">
    <source>
        <dbReference type="RuleBase" id="RU079119"/>
    </source>
</evidence>
<name>A0A1R2AU28_9CILI</name>
<dbReference type="InterPro" id="IPR039859">
    <property type="entry name" value="PFA4/ZDH16/20/ERF2-like"/>
</dbReference>
<evidence type="ECO:0000256" key="1">
    <source>
        <dbReference type="ARBA" id="ARBA00004141"/>
    </source>
</evidence>
<comment type="subcellular location">
    <subcellularLocation>
        <location evidence="1">Membrane</location>
        <topology evidence="1">Multi-pass membrane protein</topology>
    </subcellularLocation>
</comment>
<dbReference type="EC" id="2.3.1.225" evidence="7"/>
<comment type="caution">
    <text evidence="9">The sequence shown here is derived from an EMBL/GenBank/DDBJ whole genome shotgun (WGS) entry which is preliminary data.</text>
</comment>
<sequence>MENMKICGLFTLSPEKFGNAFIRLIGPVLLIVFILLISFMTYTYFTELLPYFITFTGPWLGMFITSFGLFLLFNIIFNYYYCIVKGPGYPIDHPDYRRCKTCKGPKPKRTHHCSVCKCCVLKMDHHCPWIMNCVGHKNHRYFVLFLVYLTFGCFFMSCASYLRFSVKPRNNLAHICFLFAVVFFVVLLVFTAWHVFLIFTGATTIELIGFYGDPENKNKYNFSRGSWRKNIEIVFGTKNLAAALMPNSKDLPYDGAYWPDTLHAI</sequence>
<dbReference type="PROSITE" id="PS50216">
    <property type="entry name" value="DHHC"/>
    <property type="match status" value="1"/>
</dbReference>
<keyword evidence="6 7" id="KW-0012">Acyltransferase</keyword>
<feature type="transmembrane region" description="Helical" evidence="7">
    <location>
        <begin position="172"/>
        <end position="199"/>
    </location>
</feature>
<evidence type="ECO:0000256" key="5">
    <source>
        <dbReference type="ARBA" id="ARBA00023136"/>
    </source>
</evidence>
<protein>
    <recommendedName>
        <fullName evidence="7">Palmitoyltransferase</fullName>
        <ecNumber evidence="7">2.3.1.225</ecNumber>
    </recommendedName>
</protein>
<evidence type="ECO:0000256" key="4">
    <source>
        <dbReference type="ARBA" id="ARBA00022989"/>
    </source>
</evidence>
<keyword evidence="3 7" id="KW-0812">Transmembrane</keyword>
<keyword evidence="4 7" id="KW-1133">Transmembrane helix</keyword>